<accession>A0A6J5M1D4</accession>
<evidence type="ECO:0000313" key="2">
    <source>
        <dbReference type="EMBL" id="CAB4157596.1"/>
    </source>
</evidence>
<dbReference type="Gene3D" id="1.10.10.60">
    <property type="entry name" value="Homeodomain-like"/>
    <property type="match status" value="1"/>
</dbReference>
<reference evidence="1" key="1">
    <citation type="submission" date="2020-04" db="EMBL/GenBank/DDBJ databases">
        <authorList>
            <person name="Chiriac C."/>
            <person name="Salcher M."/>
            <person name="Ghai R."/>
            <person name="Kavagutti S V."/>
        </authorList>
    </citation>
    <scope>NUCLEOTIDE SEQUENCE</scope>
</reference>
<organism evidence="1">
    <name type="scientific">uncultured Caudovirales phage</name>
    <dbReference type="NCBI Taxonomy" id="2100421"/>
    <lineage>
        <taxon>Viruses</taxon>
        <taxon>Duplodnaviria</taxon>
        <taxon>Heunggongvirae</taxon>
        <taxon>Uroviricota</taxon>
        <taxon>Caudoviricetes</taxon>
        <taxon>Peduoviridae</taxon>
        <taxon>Maltschvirus</taxon>
        <taxon>Maltschvirus maltsch</taxon>
    </lineage>
</organism>
<sequence length="130" mass="15085">MEEVEKRPVGRPSEYDPSYCQKVIELGKLGKSFEQMSAQLNISYRTLCRWRDSIEEFCHALEDAHAYSQAYWEELAQSHLIETKDTPRINTGLWSRSMAARFPKNYSERVKQELSGVDGAAIQHSVTWQK</sequence>
<dbReference type="EMBL" id="LR796652">
    <property type="protein sequence ID" value="CAB4157596.1"/>
    <property type="molecule type" value="Genomic_DNA"/>
</dbReference>
<evidence type="ECO:0000313" key="1">
    <source>
        <dbReference type="EMBL" id="CAB4140061.1"/>
    </source>
</evidence>
<gene>
    <name evidence="1" type="ORF">UFOVP409_2</name>
    <name evidence="2" type="ORF">UFOVP684_33</name>
</gene>
<dbReference type="EMBL" id="LR796382">
    <property type="protein sequence ID" value="CAB4140061.1"/>
    <property type="molecule type" value="Genomic_DNA"/>
</dbReference>
<name>A0A6J5M1D4_9CAUD</name>
<protein>
    <submittedName>
        <fullName evidence="1">Uncharacterized protein</fullName>
    </submittedName>
</protein>
<proteinExistence type="predicted"/>